<reference evidence="1 2" key="1">
    <citation type="submission" date="2021-02" db="EMBL/GenBank/DDBJ databases">
        <title>Leptospira ainlahdjerensis sp. nov., Leptospira ainazelensis sp. nov., Leptospira abararensis sp. nov. and Leptospira chreensis sp. nov., four new species isolated from water sources in Algeria.</title>
        <authorList>
            <person name="Amara Korba A."/>
            <person name="Kainiu M."/>
            <person name="Vincent A.T."/>
            <person name="Mariet J.-F."/>
            <person name="Veyrier F.J."/>
            <person name="Goarant C."/>
            <person name="Picardeau M."/>
        </authorList>
    </citation>
    <scope>NUCLEOTIDE SEQUENCE [LARGE SCALE GENOMIC DNA]</scope>
    <source>
        <strain evidence="1 2">201903070</strain>
    </source>
</reference>
<organism evidence="1 2">
    <name type="scientific">Leptospira ainlahdjerensis</name>
    <dbReference type="NCBI Taxonomy" id="2810033"/>
    <lineage>
        <taxon>Bacteria</taxon>
        <taxon>Pseudomonadati</taxon>
        <taxon>Spirochaetota</taxon>
        <taxon>Spirochaetia</taxon>
        <taxon>Leptospirales</taxon>
        <taxon>Leptospiraceae</taxon>
        <taxon>Leptospira</taxon>
    </lineage>
</organism>
<proteinExistence type="predicted"/>
<accession>A0ABS2UBY9</accession>
<sequence>MSRALGGIGFHSLKKYVRGEEKALSESFLWFFLLSPVVIRGVCSGHPSFGSELL</sequence>
<protein>
    <submittedName>
        <fullName evidence="1">Uncharacterized protein</fullName>
    </submittedName>
</protein>
<gene>
    <name evidence="1" type="ORF">JWG45_12085</name>
</gene>
<evidence type="ECO:0000313" key="1">
    <source>
        <dbReference type="EMBL" id="MBM9577886.1"/>
    </source>
</evidence>
<evidence type="ECO:0000313" key="2">
    <source>
        <dbReference type="Proteomes" id="UP000724686"/>
    </source>
</evidence>
<dbReference type="Proteomes" id="UP000724686">
    <property type="component" value="Unassembled WGS sequence"/>
</dbReference>
<keyword evidence="2" id="KW-1185">Reference proteome</keyword>
<name>A0ABS2UBY9_9LEPT</name>
<comment type="caution">
    <text evidence="1">The sequence shown here is derived from an EMBL/GenBank/DDBJ whole genome shotgun (WGS) entry which is preliminary data.</text>
</comment>
<dbReference type="RefSeq" id="WP_205279953.1">
    <property type="nucleotide sequence ID" value="NZ_JAFFPU010000042.1"/>
</dbReference>
<dbReference type="EMBL" id="JAFFPU010000042">
    <property type="protein sequence ID" value="MBM9577886.1"/>
    <property type="molecule type" value="Genomic_DNA"/>
</dbReference>